<organism evidence="1">
    <name type="scientific">Sesamum latifolium</name>
    <dbReference type="NCBI Taxonomy" id="2727402"/>
    <lineage>
        <taxon>Eukaryota</taxon>
        <taxon>Viridiplantae</taxon>
        <taxon>Streptophyta</taxon>
        <taxon>Embryophyta</taxon>
        <taxon>Tracheophyta</taxon>
        <taxon>Spermatophyta</taxon>
        <taxon>Magnoliopsida</taxon>
        <taxon>eudicotyledons</taxon>
        <taxon>Gunneridae</taxon>
        <taxon>Pentapetalae</taxon>
        <taxon>asterids</taxon>
        <taxon>lamiids</taxon>
        <taxon>Lamiales</taxon>
        <taxon>Pedaliaceae</taxon>
        <taxon>Sesamum</taxon>
    </lineage>
</organism>
<proteinExistence type="predicted"/>
<gene>
    <name evidence="1" type="ORF">Slati_4405400</name>
</gene>
<accession>A0AAW2SQA0</accession>
<protein>
    <submittedName>
        <fullName evidence="1">Uncharacterized protein</fullName>
    </submittedName>
</protein>
<comment type="caution">
    <text evidence="1">The sequence shown here is derived from an EMBL/GenBank/DDBJ whole genome shotgun (WGS) entry which is preliminary data.</text>
</comment>
<reference evidence="1" key="1">
    <citation type="submission" date="2020-06" db="EMBL/GenBank/DDBJ databases">
        <authorList>
            <person name="Li T."/>
            <person name="Hu X."/>
            <person name="Zhang T."/>
            <person name="Song X."/>
            <person name="Zhang H."/>
            <person name="Dai N."/>
            <person name="Sheng W."/>
            <person name="Hou X."/>
            <person name="Wei L."/>
        </authorList>
    </citation>
    <scope>NUCLEOTIDE SEQUENCE</scope>
    <source>
        <strain evidence="1">KEN1</strain>
        <tissue evidence="1">Leaf</tissue>
    </source>
</reference>
<dbReference type="EMBL" id="JACGWN010000016">
    <property type="protein sequence ID" value="KAL0394392.1"/>
    <property type="molecule type" value="Genomic_DNA"/>
</dbReference>
<name>A0AAW2SQA0_9LAMI</name>
<evidence type="ECO:0000313" key="1">
    <source>
        <dbReference type="EMBL" id="KAL0394392.1"/>
    </source>
</evidence>
<reference evidence="1" key="2">
    <citation type="journal article" date="2024" name="Plant">
        <title>Genomic evolution and insights into agronomic trait innovations of Sesamum species.</title>
        <authorList>
            <person name="Miao H."/>
            <person name="Wang L."/>
            <person name="Qu L."/>
            <person name="Liu H."/>
            <person name="Sun Y."/>
            <person name="Le M."/>
            <person name="Wang Q."/>
            <person name="Wei S."/>
            <person name="Zheng Y."/>
            <person name="Lin W."/>
            <person name="Duan Y."/>
            <person name="Cao H."/>
            <person name="Xiong S."/>
            <person name="Wang X."/>
            <person name="Wei L."/>
            <person name="Li C."/>
            <person name="Ma Q."/>
            <person name="Ju M."/>
            <person name="Zhao R."/>
            <person name="Li G."/>
            <person name="Mu C."/>
            <person name="Tian Q."/>
            <person name="Mei H."/>
            <person name="Zhang T."/>
            <person name="Gao T."/>
            <person name="Zhang H."/>
        </authorList>
    </citation>
    <scope>NUCLEOTIDE SEQUENCE</scope>
    <source>
        <strain evidence="1">KEN1</strain>
    </source>
</reference>
<sequence length="98" mass="11003">MVSLRKRSIWISRRVSLLLEKNRRSFVSRGPSTASSKLPEAGTHILMKSYGVMISSRTSMILVYTRKSVGAQLRTLCFMLMTSYSFGNNVKVLGDIKA</sequence>
<dbReference type="AlphaFoldDB" id="A0AAW2SQA0"/>